<name>A0A1F8EY22_9BACT</name>
<comment type="caution">
    <text evidence="1">The sequence shown here is derived from an EMBL/GenBank/DDBJ whole genome shotgun (WGS) entry which is preliminary data.</text>
</comment>
<evidence type="ECO:0000313" key="1">
    <source>
        <dbReference type="EMBL" id="OGN05378.1"/>
    </source>
</evidence>
<evidence type="ECO:0000313" key="2">
    <source>
        <dbReference type="Proteomes" id="UP000177507"/>
    </source>
</evidence>
<protein>
    <submittedName>
        <fullName evidence="1">Uncharacterized protein</fullName>
    </submittedName>
</protein>
<gene>
    <name evidence="1" type="ORF">A2831_01410</name>
</gene>
<dbReference type="Proteomes" id="UP000177507">
    <property type="component" value="Unassembled WGS sequence"/>
</dbReference>
<proteinExistence type="predicted"/>
<dbReference type="AlphaFoldDB" id="A0A1F8EY22"/>
<accession>A0A1F8EY22</accession>
<dbReference type="EMBL" id="MGJI01000009">
    <property type="protein sequence ID" value="OGN05378.1"/>
    <property type="molecule type" value="Genomic_DNA"/>
</dbReference>
<reference evidence="1 2" key="1">
    <citation type="journal article" date="2016" name="Nat. Commun.">
        <title>Thousands of microbial genomes shed light on interconnected biogeochemical processes in an aquifer system.</title>
        <authorList>
            <person name="Anantharaman K."/>
            <person name="Brown C.T."/>
            <person name="Hug L.A."/>
            <person name="Sharon I."/>
            <person name="Castelle C.J."/>
            <person name="Probst A.J."/>
            <person name="Thomas B.C."/>
            <person name="Singh A."/>
            <person name="Wilkins M.J."/>
            <person name="Karaoz U."/>
            <person name="Brodie E.L."/>
            <person name="Williams K.H."/>
            <person name="Hubbard S.S."/>
            <person name="Banfield J.F."/>
        </authorList>
    </citation>
    <scope>NUCLEOTIDE SEQUENCE [LARGE SCALE GENOMIC DNA]</scope>
</reference>
<organism evidence="1 2">
    <name type="scientific">Candidatus Yanofskybacteria bacterium RIFCSPHIGHO2_01_FULL_44_17</name>
    <dbReference type="NCBI Taxonomy" id="1802668"/>
    <lineage>
        <taxon>Bacteria</taxon>
        <taxon>Candidatus Yanofskyibacteriota</taxon>
    </lineage>
</organism>
<sequence length="121" mass="13826">MAIFVHEAMSKIGNNQPISLPRGIKADLEKFIDATLTGLRNNENRAQPERLDTAHNILLISDNILPHISKKAVIKFFEDFSEYIACSKGRKAVLDTRSFDFFKKFFLALHHLEEEVSLPLE</sequence>